<dbReference type="AlphaFoldDB" id="A0A3B0XVX2"/>
<evidence type="ECO:0000259" key="1">
    <source>
        <dbReference type="Pfam" id="PF14065"/>
    </source>
</evidence>
<dbReference type="InterPro" id="IPR025351">
    <property type="entry name" value="Pvc16_N"/>
</dbReference>
<feature type="domain" description="Pvc16 N-terminal" evidence="1">
    <location>
        <begin position="8"/>
        <end position="178"/>
    </location>
</feature>
<sequence>MIDIAMKVITHQLNRYMHQRFELDEDVVVLSTPFDADGGIASQVSNKLVVFLANLTKDTVPYTSTQHAPASGAGSSFASSVPLYLNLHVIVGSCFDAARYPESLKYLSHAVRCFQVNSVIDKETHPALDETVEKLILDIENIGIHDLGNLWGIQGGKYIPSILYRVRMVSFANDDIQSRDITASTPQTSAATQ</sequence>
<protein>
    <recommendedName>
        <fullName evidence="1">Pvc16 N-terminal domain-containing protein</fullName>
    </recommendedName>
</protein>
<evidence type="ECO:0000313" key="2">
    <source>
        <dbReference type="EMBL" id="VAW71681.1"/>
    </source>
</evidence>
<proteinExistence type="predicted"/>
<dbReference type="Pfam" id="PF14065">
    <property type="entry name" value="Pvc16_N"/>
    <property type="match status" value="1"/>
</dbReference>
<accession>A0A3B0XVX2</accession>
<dbReference type="EMBL" id="UOFJ01000617">
    <property type="protein sequence ID" value="VAW71681.1"/>
    <property type="molecule type" value="Genomic_DNA"/>
</dbReference>
<name>A0A3B0XVX2_9ZZZZ</name>
<gene>
    <name evidence="2" type="ORF">MNBD_GAMMA10-2848</name>
</gene>
<organism evidence="2">
    <name type="scientific">hydrothermal vent metagenome</name>
    <dbReference type="NCBI Taxonomy" id="652676"/>
    <lineage>
        <taxon>unclassified sequences</taxon>
        <taxon>metagenomes</taxon>
        <taxon>ecological metagenomes</taxon>
    </lineage>
</organism>
<reference evidence="2" key="1">
    <citation type="submission" date="2018-06" db="EMBL/GenBank/DDBJ databases">
        <authorList>
            <person name="Zhirakovskaya E."/>
        </authorList>
    </citation>
    <scope>NUCLEOTIDE SEQUENCE</scope>
</reference>